<dbReference type="KEGG" id="orp:MOP44_04325"/>
<organism evidence="1 2">
    <name type="scientific">Occallatibacter riparius</name>
    <dbReference type="NCBI Taxonomy" id="1002689"/>
    <lineage>
        <taxon>Bacteria</taxon>
        <taxon>Pseudomonadati</taxon>
        <taxon>Acidobacteriota</taxon>
        <taxon>Terriglobia</taxon>
        <taxon>Terriglobales</taxon>
        <taxon>Acidobacteriaceae</taxon>
        <taxon>Occallatibacter</taxon>
    </lineage>
</organism>
<sequence>MNRQKKLIGSHLQSIAIDSMCRGTRMASKLIGTNLLLVLMVSCVQRSAIAQQEAYAVKAAVTLQAHSAAVPSQSEDSAAKDAAQNPVAAAISLPFQNNTYYGVGPYRRAENALLIQPVIPFRLSQKWMVISRTIVPVEVVPRLSSNRQVDYGLGNIQPQFYVSLAHPGKFIWGAGPQLWLPTATDSELGTNKWGGGPALVGLFRQGHWLGGSLLGNQFAGVNHKHVNSMTLNSFLFYNMRAGWYFVSTPVITADWTASRNSRWTVPVGGGVGRVFKLGAQPLNARAEFFNDVRTTSGGPDWQVQTQLQFLFIKKHPSAPTAVAH</sequence>
<evidence type="ECO:0000313" key="1">
    <source>
        <dbReference type="EMBL" id="UWZ85172.1"/>
    </source>
</evidence>
<reference evidence="1" key="1">
    <citation type="submission" date="2021-04" db="EMBL/GenBank/DDBJ databases">
        <title>Phylogenetic analysis of Acidobacteriaceae.</title>
        <authorList>
            <person name="Qiu L."/>
            <person name="Zhang Q."/>
        </authorList>
    </citation>
    <scope>NUCLEOTIDE SEQUENCE</scope>
    <source>
        <strain evidence="1">DSM 25168</strain>
    </source>
</reference>
<keyword evidence="2" id="KW-1185">Reference proteome</keyword>
<dbReference type="AlphaFoldDB" id="A0A9J7BQM3"/>
<dbReference type="Proteomes" id="UP001059380">
    <property type="component" value="Chromosome"/>
</dbReference>
<name>A0A9J7BQM3_9BACT</name>
<accession>A0A9J7BQM3</accession>
<dbReference type="RefSeq" id="WP_260794688.1">
    <property type="nucleotide sequence ID" value="NZ_CP093313.1"/>
</dbReference>
<gene>
    <name evidence="1" type="ORF">MOP44_04325</name>
</gene>
<protein>
    <submittedName>
        <fullName evidence="1">Neuromedin U</fullName>
    </submittedName>
</protein>
<dbReference type="EMBL" id="CP093313">
    <property type="protein sequence ID" value="UWZ85172.1"/>
    <property type="molecule type" value="Genomic_DNA"/>
</dbReference>
<proteinExistence type="predicted"/>
<evidence type="ECO:0000313" key="2">
    <source>
        <dbReference type="Proteomes" id="UP001059380"/>
    </source>
</evidence>